<sequence length="213" mass="25359">MRFYVLSKCIEEEKGDIIINLDTKTVEKIKLNELLEEDKTYVYANGELIQIKNIDWTVKETYLLAFHKNRKINIKDYKFIRLGKEDEITLDENYFMYCNGSLLGRITNHHEIEMMEREGLEKTRRIVSRLLHGGIAVLTRGKKVYRIFTYLKLKSFLAEEDKQISIHQYLDREKVEDEGSFLEQMGDDLTEVYQKIGQMLKKINKKKDKTYDL</sequence>
<dbReference type="Proteomes" id="UP000070456">
    <property type="component" value="Unassembled WGS sequence"/>
</dbReference>
<dbReference type="OrthoDB" id="1951768at2"/>
<evidence type="ECO:0000313" key="2">
    <source>
        <dbReference type="Proteomes" id="UP000070456"/>
    </source>
</evidence>
<comment type="caution">
    <text evidence="1">The sequence shown here is derived from an EMBL/GenBank/DDBJ whole genome shotgun (WGS) entry which is preliminary data.</text>
</comment>
<reference evidence="1 2" key="1">
    <citation type="submission" date="2015-12" db="EMBL/GenBank/DDBJ databases">
        <title>Draft genome sequence of the thermoanaerobe Thermotalea metallivorans, an isolate from the runoff channel of the Great Artesian Basin, Australia.</title>
        <authorList>
            <person name="Patel B.K."/>
        </authorList>
    </citation>
    <scope>NUCLEOTIDE SEQUENCE [LARGE SCALE GENOMIC DNA]</scope>
    <source>
        <strain evidence="1 2">B2-1</strain>
    </source>
</reference>
<dbReference type="RefSeq" id="WP_068557308.1">
    <property type="nucleotide sequence ID" value="NZ_LOEE01000057.1"/>
</dbReference>
<protein>
    <submittedName>
        <fullName evidence="1">Uncharacterized protein</fullName>
    </submittedName>
</protein>
<dbReference type="AlphaFoldDB" id="A0A140L1B1"/>
<accession>A0A140L1B1</accession>
<name>A0A140L1B1_9FIRM</name>
<dbReference type="STRING" id="520762.AN619_24290"/>
<evidence type="ECO:0000313" key="1">
    <source>
        <dbReference type="EMBL" id="KXG74336.1"/>
    </source>
</evidence>
<proteinExistence type="predicted"/>
<dbReference type="EMBL" id="LOEE01000057">
    <property type="protein sequence ID" value="KXG74336.1"/>
    <property type="molecule type" value="Genomic_DNA"/>
</dbReference>
<gene>
    <name evidence="1" type="ORF">AN619_24290</name>
</gene>
<organism evidence="1 2">
    <name type="scientific">Thermotalea metallivorans</name>
    <dbReference type="NCBI Taxonomy" id="520762"/>
    <lineage>
        <taxon>Bacteria</taxon>
        <taxon>Bacillati</taxon>
        <taxon>Bacillota</taxon>
        <taxon>Clostridia</taxon>
        <taxon>Peptostreptococcales</taxon>
        <taxon>Thermotaleaceae</taxon>
        <taxon>Thermotalea</taxon>
    </lineage>
</organism>
<keyword evidence="2" id="KW-1185">Reference proteome</keyword>